<reference evidence="1" key="1">
    <citation type="submission" date="2019-11" db="EMBL/GenBank/DDBJ databases">
        <authorList>
            <person name="Feng L."/>
        </authorList>
    </citation>
    <scope>NUCLEOTIDE SEQUENCE</scope>
    <source>
        <strain evidence="1">CAmalonaticusLFYP1</strain>
    </source>
</reference>
<organism evidence="1">
    <name type="scientific">Citrobacter amalonaticus</name>
    <dbReference type="NCBI Taxonomy" id="35703"/>
    <lineage>
        <taxon>Bacteria</taxon>
        <taxon>Pseudomonadati</taxon>
        <taxon>Pseudomonadota</taxon>
        <taxon>Gammaproteobacteria</taxon>
        <taxon>Enterobacterales</taxon>
        <taxon>Enterobacteriaceae</taxon>
        <taxon>Citrobacter</taxon>
    </lineage>
</organism>
<dbReference type="InterPro" id="IPR000253">
    <property type="entry name" value="FHA_dom"/>
</dbReference>
<proteinExistence type="predicted"/>
<gene>
    <name evidence="1" type="ORF">CALFYP1_00685</name>
</gene>
<dbReference type="Gene3D" id="2.60.200.20">
    <property type="match status" value="1"/>
</dbReference>
<dbReference type="InterPro" id="IPR008984">
    <property type="entry name" value="SMAD_FHA_dom_sf"/>
</dbReference>
<dbReference type="InterPro" id="IPR017735">
    <property type="entry name" value="T6SS_FHA"/>
</dbReference>
<dbReference type="NCBIfam" id="TIGR03354">
    <property type="entry name" value="VI_FHA"/>
    <property type="match status" value="1"/>
</dbReference>
<sequence>MEPHMTEEKTQSRALSLTLQVMNGNELESGRAAKCLFTADGGVIGSASACHWPLQDRAGSVADRACLVVQHDGAFCLRSLVSGLMINLAPVTTGAGLVRLRQGDEIVLGALALKVFIHEGKLVSYGEQMAAPETIVTNRDHLSDALLTTDGQPAYPGMPRMHQLADTVVNSFSADPLQALQAERLTVVGDAVPGIVPVRSSEPVKDGVIDKPFMDLPPVYPDPQTRHGDVASPVDTAQLHLAVTPLLRGLGSSLSVRNSQDADDFLEEAGRTLQAAIRGLLDLQQRRNSLSDKHLRPLEDNPLRLNMDYTAALDVMFAEGKSPVHLAAPAAVGESLRNVRHHEEANRAAIVESLRVLLDAFSPQSLMRRFVQYRRSHELRQPLDDAGAWQMYSHYYDELASDRQQGFEMLFNEVYAQVYDRVLREKQREPEA</sequence>
<dbReference type="CDD" id="cd00060">
    <property type="entry name" value="FHA"/>
    <property type="match status" value="1"/>
</dbReference>
<dbReference type="EMBL" id="CACRTI010000018">
    <property type="protein sequence ID" value="VYT49922.1"/>
    <property type="molecule type" value="Genomic_DNA"/>
</dbReference>
<dbReference type="AlphaFoldDB" id="A0A6N2X7B2"/>
<dbReference type="Pfam" id="PF00498">
    <property type="entry name" value="FHA"/>
    <property type="match status" value="1"/>
</dbReference>
<evidence type="ECO:0000313" key="1">
    <source>
        <dbReference type="EMBL" id="VYT49922.1"/>
    </source>
</evidence>
<protein>
    <submittedName>
        <fullName evidence="1">Uncharacterized protein</fullName>
    </submittedName>
</protein>
<accession>A0A6N2X7B2</accession>
<dbReference type="SUPFAM" id="SSF49879">
    <property type="entry name" value="SMAD/FHA domain"/>
    <property type="match status" value="1"/>
</dbReference>
<dbReference type="InterPro" id="IPR046883">
    <property type="entry name" value="T6SS_FHA_C"/>
</dbReference>
<dbReference type="Pfam" id="PF20232">
    <property type="entry name" value="T6SS_FHA_C"/>
    <property type="match status" value="1"/>
</dbReference>
<name>A0A6N2X7B2_CITAM</name>